<evidence type="ECO:0000256" key="1">
    <source>
        <dbReference type="SAM" id="Coils"/>
    </source>
</evidence>
<evidence type="ECO:0000313" key="3">
    <source>
        <dbReference type="Proteomes" id="UP001249851"/>
    </source>
</evidence>
<evidence type="ECO:0000313" key="2">
    <source>
        <dbReference type="EMBL" id="KAK2548987.1"/>
    </source>
</evidence>
<reference evidence="2" key="1">
    <citation type="journal article" date="2023" name="G3 (Bethesda)">
        <title>Whole genome assembly and annotation of the endangered Caribbean coral Acropora cervicornis.</title>
        <authorList>
            <person name="Selwyn J.D."/>
            <person name="Vollmer S.V."/>
        </authorList>
    </citation>
    <scope>NUCLEOTIDE SEQUENCE</scope>
    <source>
        <strain evidence="2">K2</strain>
    </source>
</reference>
<keyword evidence="1" id="KW-0175">Coiled coil</keyword>
<dbReference type="Proteomes" id="UP001249851">
    <property type="component" value="Unassembled WGS sequence"/>
</dbReference>
<feature type="coiled-coil region" evidence="1">
    <location>
        <begin position="200"/>
        <end position="227"/>
    </location>
</feature>
<name>A0AAD9UTD3_ACRCE</name>
<dbReference type="AlphaFoldDB" id="A0AAD9UTD3"/>
<keyword evidence="3" id="KW-1185">Reference proteome</keyword>
<accession>A0AAD9UTD3</accession>
<dbReference type="EMBL" id="JARQWQ010000133">
    <property type="protein sequence ID" value="KAK2548987.1"/>
    <property type="molecule type" value="Genomic_DNA"/>
</dbReference>
<organism evidence="2 3">
    <name type="scientific">Acropora cervicornis</name>
    <name type="common">Staghorn coral</name>
    <dbReference type="NCBI Taxonomy" id="6130"/>
    <lineage>
        <taxon>Eukaryota</taxon>
        <taxon>Metazoa</taxon>
        <taxon>Cnidaria</taxon>
        <taxon>Anthozoa</taxon>
        <taxon>Hexacorallia</taxon>
        <taxon>Scleractinia</taxon>
        <taxon>Astrocoeniina</taxon>
        <taxon>Acroporidae</taxon>
        <taxon>Acropora</taxon>
    </lineage>
</organism>
<protein>
    <recommendedName>
        <fullName evidence="4">SAM domain-containing protein</fullName>
    </recommendedName>
</protein>
<comment type="caution">
    <text evidence="2">The sequence shown here is derived from an EMBL/GenBank/DDBJ whole genome shotgun (WGS) entry which is preliminary data.</text>
</comment>
<proteinExistence type="predicted"/>
<gene>
    <name evidence="2" type="ORF">P5673_030608</name>
</gene>
<evidence type="ECO:0008006" key="4">
    <source>
        <dbReference type="Google" id="ProtNLM"/>
    </source>
</evidence>
<sequence length="313" mass="35756">MSEVKQWLMSIGIPGIERLADEFESWGFSTRKSLKYLQDGDLDYIFASPKHLLLAEKRALDYELRQVKLKSQEPGSTVHLMPKQLQFSSTEPQTWPAEGEIATASNPSSTAARKIDAPLDRCKQELVENVSFLEAQISSAEDYLAKLKGENDLLQTVSRGRICSHCHQSGHNRNNCRGIACDSHTKCKLKDKHPELGKSISETQKMLNLLRKNKETAKQSLEQFMLQLQRSCGNFFAVMRPRLKRLNPVKYLIHQELDKDLLYLHKALENKVPPESEDWRLPHLIDTCKGQSHSQSRQEPQVLEAIAVVDRRV</sequence>
<reference evidence="2" key="2">
    <citation type="journal article" date="2023" name="Science">
        <title>Genomic signatures of disease resistance in endangered staghorn corals.</title>
        <authorList>
            <person name="Vollmer S.V."/>
            <person name="Selwyn J.D."/>
            <person name="Despard B.A."/>
            <person name="Roesel C.L."/>
        </authorList>
    </citation>
    <scope>NUCLEOTIDE SEQUENCE</scope>
    <source>
        <strain evidence="2">K2</strain>
    </source>
</reference>
<feature type="coiled-coil region" evidence="1">
    <location>
        <begin position="123"/>
        <end position="150"/>
    </location>
</feature>